<evidence type="ECO:0000313" key="1">
    <source>
        <dbReference type="EMBL" id="CAE7238363.1"/>
    </source>
</evidence>
<sequence length="108" mass="11944">MLWTDVLERSISIFISTGCKDAATLAPSPARLIAEDMLGLMEDLLSESIDIGTQTVAKVVMCINHCKLNRCSLTKLQQQWMSPSVRILLSRPSLRERTMEGPADPLAN</sequence>
<organism evidence="1 2">
    <name type="scientific">Symbiodinium natans</name>
    <dbReference type="NCBI Taxonomy" id="878477"/>
    <lineage>
        <taxon>Eukaryota</taxon>
        <taxon>Sar</taxon>
        <taxon>Alveolata</taxon>
        <taxon>Dinophyceae</taxon>
        <taxon>Suessiales</taxon>
        <taxon>Symbiodiniaceae</taxon>
        <taxon>Symbiodinium</taxon>
    </lineage>
</organism>
<keyword evidence="2" id="KW-1185">Reference proteome</keyword>
<evidence type="ECO:0000313" key="2">
    <source>
        <dbReference type="Proteomes" id="UP000604046"/>
    </source>
</evidence>
<reference evidence="1" key="1">
    <citation type="submission" date="2021-02" db="EMBL/GenBank/DDBJ databases">
        <authorList>
            <person name="Dougan E. K."/>
            <person name="Rhodes N."/>
            <person name="Thang M."/>
            <person name="Chan C."/>
        </authorList>
    </citation>
    <scope>NUCLEOTIDE SEQUENCE</scope>
</reference>
<gene>
    <name evidence="1" type="ORF">SNAT2548_LOCUS10467</name>
</gene>
<comment type="caution">
    <text evidence="1">The sequence shown here is derived from an EMBL/GenBank/DDBJ whole genome shotgun (WGS) entry which is preliminary data.</text>
</comment>
<proteinExistence type="predicted"/>
<name>A0A812LA55_9DINO</name>
<dbReference type="Proteomes" id="UP000604046">
    <property type="component" value="Unassembled WGS sequence"/>
</dbReference>
<dbReference type="EMBL" id="CAJNDS010000868">
    <property type="protein sequence ID" value="CAE7238363.1"/>
    <property type="molecule type" value="Genomic_DNA"/>
</dbReference>
<accession>A0A812LA55</accession>
<protein>
    <submittedName>
        <fullName evidence="1">Uncharacterized protein</fullName>
    </submittedName>
</protein>
<dbReference type="AlphaFoldDB" id="A0A812LA55"/>